<evidence type="ECO:0000259" key="3">
    <source>
        <dbReference type="PROSITE" id="PS50404"/>
    </source>
</evidence>
<evidence type="ECO:0000313" key="6">
    <source>
        <dbReference type="Proteomes" id="UP000689195"/>
    </source>
</evidence>
<feature type="domain" description="GST N-terminal" evidence="3">
    <location>
        <begin position="1"/>
        <end position="82"/>
    </location>
</feature>
<dbReference type="InterPro" id="IPR010987">
    <property type="entry name" value="Glutathione-S-Trfase_C-like"/>
</dbReference>
<feature type="domain" description="GST N-terminal" evidence="3">
    <location>
        <begin position="216"/>
        <end position="297"/>
    </location>
</feature>
<dbReference type="InterPro" id="IPR004045">
    <property type="entry name" value="Glutathione_S-Trfase_N"/>
</dbReference>
<keyword evidence="6" id="KW-1185">Reference proteome</keyword>
<evidence type="ECO:0000256" key="1">
    <source>
        <dbReference type="ARBA" id="ARBA00004496"/>
    </source>
</evidence>
<evidence type="ECO:0008006" key="7">
    <source>
        <dbReference type="Google" id="ProtNLM"/>
    </source>
</evidence>
<dbReference type="PANTHER" id="PTHR43917">
    <property type="match status" value="1"/>
</dbReference>
<proteinExistence type="predicted"/>
<gene>
    <name evidence="5" type="ORF">PPENT_87.1.T0500226</name>
</gene>
<comment type="subcellular location">
    <subcellularLocation>
        <location evidence="1">Cytoplasm</location>
    </subcellularLocation>
</comment>
<dbReference type="InterPro" id="IPR040079">
    <property type="entry name" value="Glutathione_S-Trfase"/>
</dbReference>
<keyword evidence="2" id="KW-0963">Cytoplasm</keyword>
<dbReference type="GO" id="GO:0005737">
    <property type="term" value="C:cytoplasm"/>
    <property type="evidence" value="ECO:0007669"/>
    <property type="project" value="UniProtKB-SubCell"/>
</dbReference>
<feature type="domain" description="GST C-terminal" evidence="4">
    <location>
        <begin position="303"/>
        <end position="439"/>
    </location>
</feature>
<protein>
    <recommendedName>
        <fullName evidence="7">Glutathione S-transferase</fullName>
    </recommendedName>
</protein>
<dbReference type="EMBL" id="CAJJDO010000050">
    <property type="protein sequence ID" value="CAD8169231.1"/>
    <property type="molecule type" value="Genomic_DNA"/>
</dbReference>
<reference evidence="5" key="1">
    <citation type="submission" date="2021-01" db="EMBL/GenBank/DDBJ databases">
        <authorList>
            <consortium name="Genoscope - CEA"/>
            <person name="William W."/>
        </authorList>
    </citation>
    <scope>NUCLEOTIDE SEQUENCE</scope>
</reference>
<evidence type="ECO:0000256" key="2">
    <source>
        <dbReference type="ARBA" id="ARBA00022490"/>
    </source>
</evidence>
<sequence>MSITLYFNPYSHRCLSVKTVLLLTKSGFNEKIIDVLKGENLKHAFTNINPNQTVPAITEGFFSLFESHAIIKYICINKPDFRLYPNTLQDKALVDSYLDWQQNEFTKLLDYSKEVPENRVSRLVDVEEILHFFIKTFLNNGQFYYIFDLPNFTIADIRAVCDLTSLFICNFDFEKFPNFKNTRIISITLGLFNLISKQKYKNLFIQSILTRQPKQDLITLYFHPLSSPSRAVRSLFLLAKIEYNEKFIDILKFENKSDQYTQINPNQTVPSIKQGTFTLFESHTILKYVCEQYRLFEFYPQENLRFKAQIDSYLDFHLNQMRQITEYVMSVQKNQNEEQLKAKQKNIDQQLQFFTKAFLNEGQYKYIYNLKTISIADLSAVNEIVFLVMANYEFNSVPQIKKYLTNILDNQNVRQSNKEYFSLICNNQLNNFNQFNKQIIASSKKRGCS</sequence>
<dbReference type="PROSITE" id="PS50405">
    <property type="entry name" value="GST_CTER"/>
    <property type="match status" value="1"/>
</dbReference>
<dbReference type="Pfam" id="PF02798">
    <property type="entry name" value="GST_N"/>
    <property type="match status" value="2"/>
</dbReference>
<dbReference type="SFLD" id="SFLDG00358">
    <property type="entry name" value="Main_(cytGST)"/>
    <property type="match status" value="1"/>
</dbReference>
<dbReference type="PANTHER" id="PTHR43917:SF8">
    <property type="entry name" value="GH16740P-RELATED"/>
    <property type="match status" value="1"/>
</dbReference>
<dbReference type="GO" id="GO:0006749">
    <property type="term" value="P:glutathione metabolic process"/>
    <property type="evidence" value="ECO:0007669"/>
    <property type="project" value="TreeGrafter"/>
</dbReference>
<dbReference type="OrthoDB" id="2309723at2759"/>
<comment type="caution">
    <text evidence="5">The sequence shown here is derived from an EMBL/GenBank/DDBJ whole genome shotgun (WGS) entry which is preliminary data.</text>
</comment>
<dbReference type="FunFam" id="3.40.30.10:FF:000202">
    <property type="entry name" value="glutathione S-transferase 1"/>
    <property type="match status" value="1"/>
</dbReference>
<evidence type="ECO:0000313" key="5">
    <source>
        <dbReference type="EMBL" id="CAD8169231.1"/>
    </source>
</evidence>
<name>A0A8S1UWX1_9CILI</name>
<dbReference type="PROSITE" id="PS50404">
    <property type="entry name" value="GST_NTER"/>
    <property type="match status" value="2"/>
</dbReference>
<dbReference type="Proteomes" id="UP000689195">
    <property type="component" value="Unassembled WGS sequence"/>
</dbReference>
<dbReference type="InterPro" id="IPR051369">
    <property type="entry name" value="GST_Theta"/>
</dbReference>
<accession>A0A8S1UWX1</accession>
<dbReference type="SFLD" id="SFLDS00019">
    <property type="entry name" value="Glutathione_Transferase_(cytos"/>
    <property type="match status" value="2"/>
</dbReference>
<evidence type="ECO:0000259" key="4">
    <source>
        <dbReference type="PROSITE" id="PS50405"/>
    </source>
</evidence>
<dbReference type="GO" id="GO:0004364">
    <property type="term" value="F:glutathione transferase activity"/>
    <property type="evidence" value="ECO:0007669"/>
    <property type="project" value="TreeGrafter"/>
</dbReference>
<dbReference type="AlphaFoldDB" id="A0A8S1UWX1"/>
<organism evidence="5 6">
    <name type="scientific">Paramecium pentaurelia</name>
    <dbReference type="NCBI Taxonomy" id="43138"/>
    <lineage>
        <taxon>Eukaryota</taxon>
        <taxon>Sar</taxon>
        <taxon>Alveolata</taxon>
        <taxon>Ciliophora</taxon>
        <taxon>Intramacronucleata</taxon>
        <taxon>Oligohymenophorea</taxon>
        <taxon>Peniculida</taxon>
        <taxon>Parameciidae</taxon>
        <taxon>Paramecium</taxon>
    </lineage>
</organism>